<evidence type="ECO:0000313" key="3">
    <source>
        <dbReference type="EMBL" id="MBB4082841.1"/>
    </source>
</evidence>
<evidence type="ECO:0000256" key="1">
    <source>
        <dbReference type="SAM" id="MobiDB-lite"/>
    </source>
</evidence>
<sequence length="61" mass="6324">MTRHFAALASLVVALTLAWATPVLAALPSWNDTAAKQAIPHEASPARAPGLHLIPSSLSGR</sequence>
<organism evidence="3 4">
    <name type="scientific">Brevundimonas lenta</name>
    <dbReference type="NCBI Taxonomy" id="424796"/>
    <lineage>
        <taxon>Bacteria</taxon>
        <taxon>Pseudomonadati</taxon>
        <taxon>Pseudomonadota</taxon>
        <taxon>Alphaproteobacteria</taxon>
        <taxon>Caulobacterales</taxon>
        <taxon>Caulobacteraceae</taxon>
        <taxon>Brevundimonas</taxon>
    </lineage>
</organism>
<comment type="caution">
    <text evidence="3">The sequence shown here is derived from an EMBL/GenBank/DDBJ whole genome shotgun (WGS) entry which is preliminary data.</text>
</comment>
<name>A0A7W6JD44_9CAUL</name>
<keyword evidence="2" id="KW-0732">Signal</keyword>
<proteinExistence type="predicted"/>
<feature type="chain" id="PRO_5030510383" evidence="2">
    <location>
        <begin position="26"/>
        <end position="61"/>
    </location>
</feature>
<dbReference type="Proteomes" id="UP000529946">
    <property type="component" value="Unassembled WGS sequence"/>
</dbReference>
<feature type="region of interest" description="Disordered" evidence="1">
    <location>
        <begin position="41"/>
        <end position="61"/>
    </location>
</feature>
<evidence type="ECO:0000313" key="4">
    <source>
        <dbReference type="Proteomes" id="UP000529946"/>
    </source>
</evidence>
<dbReference type="EMBL" id="JACIDM010000002">
    <property type="protein sequence ID" value="MBB4082841.1"/>
    <property type="molecule type" value="Genomic_DNA"/>
</dbReference>
<keyword evidence="4" id="KW-1185">Reference proteome</keyword>
<gene>
    <name evidence="3" type="ORF">GGR12_001707</name>
</gene>
<reference evidence="3 4" key="1">
    <citation type="submission" date="2020-08" db="EMBL/GenBank/DDBJ databases">
        <title>Genomic Encyclopedia of Type Strains, Phase IV (KMG-IV): sequencing the most valuable type-strain genomes for metagenomic binning, comparative biology and taxonomic classification.</title>
        <authorList>
            <person name="Goeker M."/>
        </authorList>
    </citation>
    <scope>NUCLEOTIDE SEQUENCE [LARGE SCALE GENOMIC DNA]</scope>
    <source>
        <strain evidence="3 4">DSM 23960</strain>
    </source>
</reference>
<protein>
    <submittedName>
        <fullName evidence="3">Uncharacterized protein</fullName>
    </submittedName>
</protein>
<evidence type="ECO:0000256" key="2">
    <source>
        <dbReference type="SAM" id="SignalP"/>
    </source>
</evidence>
<feature type="signal peptide" evidence="2">
    <location>
        <begin position="1"/>
        <end position="25"/>
    </location>
</feature>
<dbReference type="RefSeq" id="WP_183203998.1">
    <property type="nucleotide sequence ID" value="NZ_BAAAER010000001.1"/>
</dbReference>
<accession>A0A7W6JD44</accession>
<dbReference type="AlphaFoldDB" id="A0A7W6JD44"/>